<evidence type="ECO:0000256" key="2">
    <source>
        <dbReference type="ARBA" id="ARBA00023015"/>
    </source>
</evidence>
<feature type="compositionally biased region" description="Basic and acidic residues" evidence="6">
    <location>
        <begin position="9"/>
        <end position="20"/>
    </location>
</feature>
<comment type="subcellular location">
    <subcellularLocation>
        <location evidence="5">Nucleus</location>
    </subcellularLocation>
</comment>
<feature type="region of interest" description="Disordered" evidence="6">
    <location>
        <begin position="1"/>
        <end position="27"/>
    </location>
</feature>
<name>A0A6J0B2H2_NEOLC</name>
<dbReference type="PANTHER" id="PTHR12081">
    <property type="entry name" value="TRANSCRIPTION FACTOR E2F"/>
    <property type="match status" value="1"/>
</dbReference>
<reference evidence="9" key="1">
    <citation type="submission" date="2025-08" db="UniProtKB">
        <authorList>
            <consortium name="RefSeq"/>
        </authorList>
    </citation>
    <scope>IDENTIFICATION</scope>
    <source>
        <tissue evidence="9">Thorax and Abdomen</tissue>
    </source>
</reference>
<sequence>MENQAMDTSTKESPDRRVLRELSNVKSEPVSPTANLRLLTTLASSLKSAPHNQSKIVRRTWTVSRDGDTDPLKLLPRKEKSLGLLCNKFLSLYPLTTAGGMPQEISLDTTAKALGTEKRRIYDIINVLESLEMASKAGKNRYLWHGHNYLPGTLAKLKSLAVKLGLREQIQDIQKINRAYTANFNNESPFLSTVVSQPTSADNNSLIETNAKEDKSLGVMCQKFIMLFLVSLKNGIINLDMAAKVLITDSEQSNETTDTSVRSRFKTKVRRLYDIANVLSAIGLIRKVSMSDSSIRKPVFQYTGPDVDYIDFDEETPVREGTRHSLIGMATPNRSLGPSVFLQSSSTKPSPCHNRLLIGSTTPVNQRRELRKRKLFGTDEKFGRTMSSPCLDNDRPSERLDDSILQVAEMELERLKSSEQPTKSKVCVKLFPRHNSESCVTATQVSGELNNIFEGLRSLESGLVKSLDSKPINEASDVSSSNAIDTLINGATGHKTLMTASNANLVDIAAFNASSSIEVPSFNSSSHVNHPSSKNQIPTVHLSFTDTNLQAKINNVNTKPLKLKVRNPNIITVKNVSSNNFTVKNLSSDNTRTVRLTPYKIQPKTCGPKFVNLARIGPKKLIPIKPSDLSIASPSLRSVVIENPSLSNTSYAILTQVQTPIVSPGDILKAVQVGNTLQLVPLCNQTTINFTNEINSETSTNRS</sequence>
<dbReference type="GO" id="GO:0000981">
    <property type="term" value="F:DNA-binding transcription factor activity, RNA polymerase II-specific"/>
    <property type="evidence" value="ECO:0007669"/>
    <property type="project" value="TreeGrafter"/>
</dbReference>
<evidence type="ECO:0000256" key="5">
    <source>
        <dbReference type="RuleBase" id="RU003796"/>
    </source>
</evidence>
<protein>
    <submittedName>
        <fullName evidence="9">Transcription factor E2F8-like</fullName>
    </submittedName>
</protein>
<dbReference type="InterPro" id="IPR003316">
    <property type="entry name" value="E2F_WHTH_DNA-bd_dom"/>
</dbReference>
<keyword evidence="2 5" id="KW-0805">Transcription regulation</keyword>
<keyword evidence="5" id="KW-0539">Nucleus</keyword>
<dbReference type="Gene3D" id="1.10.10.10">
    <property type="entry name" value="Winged helix-like DNA-binding domain superfamily/Winged helix DNA-binding domain"/>
    <property type="match status" value="2"/>
</dbReference>
<dbReference type="PANTHER" id="PTHR12081:SF7">
    <property type="entry name" value="TRANSCRIPTION FACTOR EFL-3"/>
    <property type="match status" value="1"/>
</dbReference>
<dbReference type="Pfam" id="PF02319">
    <property type="entry name" value="WHD_E2F_TDP"/>
    <property type="match status" value="2"/>
</dbReference>
<dbReference type="RefSeq" id="XP_015509275.1">
    <property type="nucleotide sequence ID" value="XM_015653789.2"/>
</dbReference>
<proteinExistence type="inferred from homology"/>
<dbReference type="InterPro" id="IPR036388">
    <property type="entry name" value="WH-like_DNA-bd_sf"/>
</dbReference>
<dbReference type="InterPro" id="IPR015633">
    <property type="entry name" value="E2F"/>
</dbReference>
<keyword evidence="3 5" id="KW-0238">DNA-binding</keyword>
<dbReference type="SMART" id="SM01372">
    <property type="entry name" value="E2F_TDP"/>
    <property type="match status" value="2"/>
</dbReference>
<evidence type="ECO:0000256" key="1">
    <source>
        <dbReference type="ARBA" id="ARBA00010940"/>
    </source>
</evidence>
<dbReference type="SUPFAM" id="SSF46785">
    <property type="entry name" value="Winged helix' DNA-binding domain"/>
    <property type="match status" value="2"/>
</dbReference>
<evidence type="ECO:0000256" key="3">
    <source>
        <dbReference type="ARBA" id="ARBA00023125"/>
    </source>
</evidence>
<accession>A0A6J0B2H2</accession>
<dbReference type="OrthoDB" id="5318at2759"/>
<dbReference type="KEGG" id="nlo:107216560"/>
<dbReference type="InParanoid" id="A0A6J0B2H2"/>
<evidence type="ECO:0000313" key="9">
    <source>
        <dbReference type="RefSeq" id="XP_015509275.1"/>
    </source>
</evidence>
<dbReference type="AlphaFoldDB" id="A0A6J0B2H2"/>
<evidence type="ECO:0000259" key="7">
    <source>
        <dbReference type="SMART" id="SM01372"/>
    </source>
</evidence>
<feature type="domain" description="E2F/DP family winged-helix DNA-binding" evidence="7">
    <location>
        <begin position="212"/>
        <end position="304"/>
    </location>
</feature>
<organism evidence="9">
    <name type="scientific">Neodiprion lecontei</name>
    <name type="common">Redheaded pine sawfly</name>
    <dbReference type="NCBI Taxonomy" id="441921"/>
    <lineage>
        <taxon>Eukaryota</taxon>
        <taxon>Metazoa</taxon>
        <taxon>Ecdysozoa</taxon>
        <taxon>Arthropoda</taxon>
        <taxon>Hexapoda</taxon>
        <taxon>Insecta</taxon>
        <taxon>Pterygota</taxon>
        <taxon>Neoptera</taxon>
        <taxon>Endopterygota</taxon>
        <taxon>Hymenoptera</taxon>
        <taxon>Tenthredinoidea</taxon>
        <taxon>Diprionidae</taxon>
        <taxon>Diprioninae</taxon>
        <taxon>Neodiprion</taxon>
    </lineage>
</organism>
<dbReference type="GO" id="GO:0090575">
    <property type="term" value="C:RNA polymerase II transcription regulator complex"/>
    <property type="evidence" value="ECO:0007669"/>
    <property type="project" value="TreeGrafter"/>
</dbReference>
<feature type="domain" description="E2F/DP family winged-helix DNA-binding" evidence="7">
    <location>
        <begin position="77"/>
        <end position="146"/>
    </location>
</feature>
<evidence type="ECO:0000256" key="6">
    <source>
        <dbReference type="SAM" id="MobiDB-lite"/>
    </source>
</evidence>
<comment type="similarity">
    <text evidence="1 5">Belongs to the E2F/DP family.</text>
</comment>
<dbReference type="Proteomes" id="UP000829291">
    <property type="component" value="Chromosome 6"/>
</dbReference>
<keyword evidence="8" id="KW-1185">Reference proteome</keyword>
<evidence type="ECO:0000313" key="8">
    <source>
        <dbReference type="Proteomes" id="UP000829291"/>
    </source>
</evidence>
<keyword evidence="4 5" id="KW-0804">Transcription</keyword>
<gene>
    <name evidence="9" type="primary">LOC107216560</name>
</gene>
<dbReference type="InterPro" id="IPR036390">
    <property type="entry name" value="WH_DNA-bd_sf"/>
</dbReference>
<evidence type="ECO:0000256" key="4">
    <source>
        <dbReference type="ARBA" id="ARBA00023163"/>
    </source>
</evidence>
<dbReference type="GO" id="GO:0000978">
    <property type="term" value="F:RNA polymerase II cis-regulatory region sequence-specific DNA binding"/>
    <property type="evidence" value="ECO:0007669"/>
    <property type="project" value="InterPro"/>
</dbReference>
<dbReference type="GeneID" id="107216560"/>